<sequence>MSLELKFATDRAALNLDLFIKHIPEKDPSVLNTVHFYLKDLLDTLGGILSTQNVERPTLGMTPLIVDDLTKLLPQLDVLSEHLLMHGILAVAASLEGLNSYKGKCALWIEEEKGRVFESLRKYFEMEREKRNIESESGSESFYLQKDSESDPSLQEERRDSSIEKCSDYVSNLDEEVTRGNIENVLEENNRGKGKKKVMNKFLSSLKKHKVTRKVSKIFKTIKVKGKGERVDNANNATNAVNQLTRPVQNSNSSSTTTRPSNESNRQSQGANGQSRPSNSANESISPSSTNSYLSSSTSTTSNVQHIIDSLSPSPTSAEEAQAQQTLFTRIQHLTKYTKDEESINHLADILAFNEIPALEGLIEMLMEIKSMLSLQYRLVHVMKIEIINIARRFLKTGVSTSDVIRASHMAAMAMHFNEILVQSIVSMKFAMTK</sequence>
<keyword evidence="3" id="KW-1185">Reference proteome</keyword>
<dbReference type="EMBL" id="KE561117">
    <property type="protein sequence ID" value="EPZ32784.1"/>
    <property type="molecule type" value="Genomic_DNA"/>
</dbReference>
<evidence type="ECO:0000313" key="2">
    <source>
        <dbReference type="EMBL" id="EPZ32784.1"/>
    </source>
</evidence>
<feature type="compositionally biased region" description="Low complexity" evidence="1">
    <location>
        <begin position="278"/>
        <end position="298"/>
    </location>
</feature>
<protein>
    <submittedName>
        <fullName evidence="2">Uncharacterized protein</fullName>
    </submittedName>
</protein>
<name>A0A075AW71_ROZAC</name>
<dbReference type="AlphaFoldDB" id="A0A075AW71"/>
<feature type="region of interest" description="Disordered" evidence="1">
    <location>
        <begin position="135"/>
        <end position="163"/>
    </location>
</feature>
<proteinExistence type="predicted"/>
<dbReference type="Proteomes" id="UP000030755">
    <property type="component" value="Unassembled WGS sequence"/>
</dbReference>
<organism evidence="2 3">
    <name type="scientific">Rozella allomycis (strain CSF55)</name>
    <dbReference type="NCBI Taxonomy" id="988480"/>
    <lineage>
        <taxon>Eukaryota</taxon>
        <taxon>Fungi</taxon>
        <taxon>Fungi incertae sedis</taxon>
        <taxon>Cryptomycota</taxon>
        <taxon>Cryptomycota incertae sedis</taxon>
        <taxon>Rozella</taxon>
    </lineage>
</organism>
<feature type="region of interest" description="Disordered" evidence="1">
    <location>
        <begin position="230"/>
        <end position="298"/>
    </location>
</feature>
<feature type="compositionally biased region" description="Low complexity" evidence="1">
    <location>
        <begin position="233"/>
        <end position="242"/>
    </location>
</feature>
<accession>A0A075AW71</accession>
<gene>
    <name evidence="2" type="ORF">O9G_000859</name>
</gene>
<dbReference type="HOGENOM" id="CLU_631847_0_0_1"/>
<reference evidence="2 3" key="1">
    <citation type="journal article" date="2013" name="Curr. Biol.">
        <title>Shared signatures of parasitism and phylogenomics unite Cryptomycota and microsporidia.</title>
        <authorList>
            <person name="James T.Y."/>
            <person name="Pelin A."/>
            <person name="Bonen L."/>
            <person name="Ahrendt S."/>
            <person name="Sain D."/>
            <person name="Corradi N."/>
            <person name="Stajich J.E."/>
        </authorList>
    </citation>
    <scope>NUCLEOTIDE SEQUENCE [LARGE SCALE GENOMIC DNA]</scope>
    <source>
        <strain evidence="2 3">CSF55</strain>
    </source>
</reference>
<feature type="compositionally biased region" description="Low complexity" evidence="1">
    <location>
        <begin position="250"/>
        <end position="265"/>
    </location>
</feature>
<feature type="compositionally biased region" description="Polar residues" evidence="1">
    <location>
        <begin position="266"/>
        <end position="277"/>
    </location>
</feature>
<evidence type="ECO:0000313" key="3">
    <source>
        <dbReference type="Proteomes" id="UP000030755"/>
    </source>
</evidence>
<evidence type="ECO:0000256" key="1">
    <source>
        <dbReference type="SAM" id="MobiDB-lite"/>
    </source>
</evidence>